<feature type="transmembrane region" description="Helical" evidence="1">
    <location>
        <begin position="182"/>
        <end position="205"/>
    </location>
</feature>
<evidence type="ECO:0000313" key="4">
    <source>
        <dbReference type="Proteomes" id="UP000053097"/>
    </source>
</evidence>
<dbReference type="PANTHER" id="PTHR20948:SF2">
    <property type="entry name" value="TRANSMEMBRANE PROTEIN 164"/>
    <property type="match status" value="1"/>
</dbReference>
<accession>A0A026VYG9</accession>
<reference evidence="3" key="3">
    <citation type="submission" date="2018-07" db="EMBL/GenBank/DDBJ databases">
        <authorList>
            <person name="Mckenzie S.K."/>
            <person name="Kronauer D.J.C."/>
        </authorList>
    </citation>
    <scope>NUCLEOTIDE SEQUENCE</scope>
    <source>
        <strain evidence="3">Clonal line C1</strain>
    </source>
</reference>
<dbReference type="Proteomes" id="UP000279307">
    <property type="component" value="Chromosome 11"/>
</dbReference>
<organism evidence="2 4">
    <name type="scientific">Ooceraea biroi</name>
    <name type="common">Clonal raider ant</name>
    <name type="synonym">Cerapachys biroi</name>
    <dbReference type="NCBI Taxonomy" id="2015173"/>
    <lineage>
        <taxon>Eukaryota</taxon>
        <taxon>Metazoa</taxon>
        <taxon>Ecdysozoa</taxon>
        <taxon>Arthropoda</taxon>
        <taxon>Hexapoda</taxon>
        <taxon>Insecta</taxon>
        <taxon>Pterygota</taxon>
        <taxon>Neoptera</taxon>
        <taxon>Endopterygota</taxon>
        <taxon>Hymenoptera</taxon>
        <taxon>Apocrita</taxon>
        <taxon>Aculeata</taxon>
        <taxon>Formicoidea</taxon>
        <taxon>Formicidae</taxon>
        <taxon>Dorylinae</taxon>
        <taxon>Ooceraea</taxon>
    </lineage>
</organism>
<feature type="transmembrane region" description="Helical" evidence="1">
    <location>
        <begin position="151"/>
        <end position="170"/>
    </location>
</feature>
<dbReference type="AlphaFoldDB" id="A0A026VYG9"/>
<keyword evidence="4" id="KW-1185">Reference proteome</keyword>
<dbReference type="OrthoDB" id="17328at2759"/>
<evidence type="ECO:0000313" key="2">
    <source>
        <dbReference type="EMBL" id="EZA48700.1"/>
    </source>
</evidence>
<feature type="transmembrane region" description="Helical" evidence="1">
    <location>
        <begin position="120"/>
        <end position="139"/>
    </location>
</feature>
<feature type="transmembrane region" description="Helical" evidence="1">
    <location>
        <begin position="70"/>
        <end position="88"/>
    </location>
</feature>
<proteinExistence type="predicted"/>
<evidence type="ECO:0000256" key="1">
    <source>
        <dbReference type="SAM" id="Phobius"/>
    </source>
</evidence>
<reference evidence="3" key="2">
    <citation type="journal article" date="2018" name="Genome Res.">
        <title>The genomic architecture and molecular evolution of ant odorant receptors.</title>
        <authorList>
            <person name="McKenzie S.K."/>
            <person name="Kronauer D.J.C."/>
        </authorList>
    </citation>
    <scope>NUCLEOTIDE SEQUENCE [LARGE SCALE GENOMIC DNA]</scope>
    <source>
        <strain evidence="3">Clonal line C1</strain>
    </source>
</reference>
<keyword evidence="1" id="KW-1133">Transmembrane helix</keyword>
<reference evidence="2 4" key="1">
    <citation type="journal article" date="2014" name="Curr. Biol.">
        <title>The genome of the clonal raider ant Cerapachys biroi.</title>
        <authorList>
            <person name="Oxley P.R."/>
            <person name="Ji L."/>
            <person name="Fetter-Pruneda I."/>
            <person name="McKenzie S.K."/>
            <person name="Li C."/>
            <person name="Hu H."/>
            <person name="Zhang G."/>
            <person name="Kronauer D.J."/>
        </authorList>
    </citation>
    <scope>NUCLEOTIDE SEQUENCE [LARGE SCALE GENOMIC DNA]</scope>
</reference>
<evidence type="ECO:0000313" key="3">
    <source>
        <dbReference type="EMBL" id="RLU17041.1"/>
    </source>
</evidence>
<dbReference type="PANTHER" id="PTHR20948">
    <property type="entry name" value="TRANSMEMBRANE PROTEIN 164"/>
    <property type="match status" value="1"/>
</dbReference>
<protein>
    <recommendedName>
        <fullName evidence="5">Transmembrane protein 164</fullName>
    </recommendedName>
</protein>
<sequence length="299" mass="34014">MFEWAYDGVNSSIPRNVGPECANYLTLNRRIIETLFISVFIISFIAWGLKRVTLPKKLAYVSQDRVGRRVLLILMSLVLGMETGFKFTSRTVIYLLNPCHITTALQLYLLAADPSPTVTAIFRIHLNLLNGPVLAYLFPETESRIIFADKAMYYIQHGLMLVIPFYLLRIGGVYNIEPLSDMSWSILSFGLNAGYHFWILQSVALPVQVNLSHMLCAAVLDPFEGQNYRIWAVTHQSILCPILCKLFCYGADFFLTKFPPTRVKPSLECTIPKKNCTYEQNEKLHEDSNTSGNGHTRFD</sequence>
<dbReference type="EMBL" id="KK107575">
    <property type="protein sequence ID" value="EZA48700.1"/>
    <property type="molecule type" value="Genomic_DNA"/>
</dbReference>
<evidence type="ECO:0008006" key="5">
    <source>
        <dbReference type="Google" id="ProtNLM"/>
    </source>
</evidence>
<name>A0A026VYG9_OOCBI</name>
<dbReference type="Pfam" id="PF14808">
    <property type="entry name" value="TMEM164"/>
    <property type="match status" value="1"/>
</dbReference>
<gene>
    <name evidence="3" type="ORF">DMN91_011110</name>
    <name evidence="2" type="ORF">X777_12858</name>
</gene>
<dbReference type="OMA" id="TMSRYSL"/>
<dbReference type="InterPro" id="IPR026508">
    <property type="entry name" value="TMEM164"/>
</dbReference>
<keyword evidence="1" id="KW-0812">Transmembrane</keyword>
<keyword evidence="1" id="KW-0472">Membrane</keyword>
<dbReference type="EMBL" id="QOIP01000011">
    <property type="protein sequence ID" value="RLU17041.1"/>
    <property type="molecule type" value="Genomic_DNA"/>
</dbReference>
<dbReference type="Proteomes" id="UP000053097">
    <property type="component" value="Unassembled WGS sequence"/>
</dbReference>
<feature type="transmembrane region" description="Helical" evidence="1">
    <location>
        <begin position="31"/>
        <end position="49"/>
    </location>
</feature>